<dbReference type="Gene3D" id="3.40.630.10">
    <property type="entry name" value="Zn peptidases"/>
    <property type="match status" value="1"/>
</dbReference>
<protein>
    <submittedName>
        <fullName evidence="2">M28 family peptidase</fullName>
    </submittedName>
</protein>
<reference evidence="2" key="1">
    <citation type="journal article" date="2021" name="bioRxiv">
        <title>Unraveling nitrogen, sulfur and carbon metabolic pathways and microbial community transcriptional responses to substrate deprivation and toxicity stresses in a bioreactor mimicking anoxic brackish coastal sediment conditions.</title>
        <authorList>
            <person name="Martins P.D."/>
            <person name="Echeveste M.J."/>
            <person name="Arshad A."/>
            <person name="Kurth J."/>
            <person name="Ouboter H."/>
            <person name="Jetten M.S.M."/>
            <person name="Welte C.U."/>
        </authorList>
    </citation>
    <scope>NUCLEOTIDE SEQUENCE</scope>
    <source>
        <strain evidence="2">MAG_39</strain>
    </source>
</reference>
<evidence type="ECO:0000313" key="3">
    <source>
        <dbReference type="Proteomes" id="UP000705867"/>
    </source>
</evidence>
<sequence length="286" mass="32271">MEEIQEHLQAVVTFLARDIGQRSYRDLRELNRAAEYIEERFHAYGCTVLRQPVAFMGNTYYNISAEVKGTGTEDGILIVGAHYDTVAGTPGADDNASGVAGLLELARHTAAHPLKRTVRFVAFTLEEPPAFMTKHMGSYVYAKSIREEGVTVYGMISLEMLGYYCDRKECQYYPLSFFRWLYPAEGNFIAFVGNLSSASFTRKLKHTFRKASSLPVESLNSVSLVPAVDFSDHRSFWHFGFPAVMITDTAFFRNPHYHAPSDRPETLDYRRMAQLIAGLYTALGDL</sequence>
<dbReference type="GO" id="GO:0008235">
    <property type="term" value="F:metalloexopeptidase activity"/>
    <property type="evidence" value="ECO:0007669"/>
    <property type="project" value="InterPro"/>
</dbReference>
<gene>
    <name evidence="2" type="ORF">K8I29_03505</name>
</gene>
<accession>A0A953J8V9</accession>
<evidence type="ECO:0000313" key="2">
    <source>
        <dbReference type="EMBL" id="MBZ0155264.1"/>
    </source>
</evidence>
<dbReference type="PANTHER" id="PTHR12147:SF26">
    <property type="entry name" value="PEPTIDASE M28 DOMAIN-CONTAINING PROTEIN"/>
    <property type="match status" value="1"/>
</dbReference>
<dbReference type="InterPro" id="IPR007484">
    <property type="entry name" value="Peptidase_M28"/>
</dbReference>
<dbReference type="AlphaFoldDB" id="A0A953J8V9"/>
<name>A0A953J8V9_9BACT</name>
<dbReference type="Proteomes" id="UP000705867">
    <property type="component" value="Unassembled WGS sequence"/>
</dbReference>
<reference evidence="2" key="2">
    <citation type="submission" date="2021-08" db="EMBL/GenBank/DDBJ databases">
        <authorList>
            <person name="Dalcin Martins P."/>
        </authorList>
    </citation>
    <scope>NUCLEOTIDE SEQUENCE</scope>
    <source>
        <strain evidence="2">MAG_39</strain>
    </source>
</reference>
<evidence type="ECO:0000259" key="1">
    <source>
        <dbReference type="Pfam" id="PF04389"/>
    </source>
</evidence>
<dbReference type="PANTHER" id="PTHR12147">
    <property type="entry name" value="METALLOPEPTIDASE M28 FAMILY MEMBER"/>
    <property type="match status" value="1"/>
</dbReference>
<organism evidence="2 3">
    <name type="scientific">Candidatus Nitrobium versatile</name>
    <dbReference type="NCBI Taxonomy" id="2884831"/>
    <lineage>
        <taxon>Bacteria</taxon>
        <taxon>Pseudomonadati</taxon>
        <taxon>Nitrospirota</taxon>
        <taxon>Nitrospiria</taxon>
        <taxon>Nitrospirales</taxon>
        <taxon>Nitrospiraceae</taxon>
        <taxon>Candidatus Nitrobium</taxon>
    </lineage>
</organism>
<comment type="caution">
    <text evidence="2">The sequence shown here is derived from an EMBL/GenBank/DDBJ whole genome shotgun (WGS) entry which is preliminary data.</text>
</comment>
<feature type="domain" description="Peptidase M28" evidence="1">
    <location>
        <begin position="62"/>
        <end position="275"/>
    </location>
</feature>
<dbReference type="InterPro" id="IPR045175">
    <property type="entry name" value="M28_fam"/>
</dbReference>
<dbReference type="GO" id="GO:0006508">
    <property type="term" value="P:proteolysis"/>
    <property type="evidence" value="ECO:0007669"/>
    <property type="project" value="InterPro"/>
</dbReference>
<dbReference type="Pfam" id="PF04389">
    <property type="entry name" value="Peptidase_M28"/>
    <property type="match status" value="1"/>
</dbReference>
<dbReference type="SUPFAM" id="SSF53187">
    <property type="entry name" value="Zn-dependent exopeptidases"/>
    <property type="match status" value="1"/>
</dbReference>
<proteinExistence type="predicted"/>
<dbReference type="EMBL" id="JAIOIV010000028">
    <property type="protein sequence ID" value="MBZ0155264.1"/>
    <property type="molecule type" value="Genomic_DNA"/>
</dbReference>